<sequence length="357" mass="35915">MRRLRAHSVVTEAARNARARPWPGLLAAVAALLAGLLVPTLTSVEIGALEAKAAALVTDGATVVSITAAERRPLPAARCEELRGVEGVVAAGGTIATSTIHDADGSAISLLQVTAGFPRVLWPGDALRTDLPASAVAGRLLAERAGLLGPGFVVGLVDGDPAAQTRVDQIAGPSPRLPFADRALVVVEPAGRTVQECLVEAEPGAAAAVGALAASWFPADLQTTAAPIAPALGGIGALDAEVEGRLSRIGALLGTLLCALGLAASWLAQRADIALYRSLGLSTGRLLLMLAVQAALTTGVGVVTGLGAAVVLLPWSPLALRLAATDATAMLALMTALPLLGAAILPRGRGLDALRGR</sequence>
<feature type="transmembrane region" description="Helical" evidence="1">
    <location>
        <begin position="327"/>
        <end position="345"/>
    </location>
</feature>
<dbReference type="EMBL" id="CP015515">
    <property type="protein sequence ID" value="AND17126.1"/>
    <property type="molecule type" value="Genomic_DNA"/>
</dbReference>
<feature type="transmembrane region" description="Helical" evidence="1">
    <location>
        <begin position="288"/>
        <end position="315"/>
    </location>
</feature>
<dbReference type="Proteomes" id="UP000077071">
    <property type="component" value="Chromosome"/>
</dbReference>
<dbReference type="OrthoDB" id="5126117at2"/>
<keyword evidence="1" id="KW-0812">Transmembrane</keyword>
<evidence type="ECO:0000313" key="2">
    <source>
        <dbReference type="EMBL" id="AND17126.1"/>
    </source>
</evidence>
<keyword evidence="3" id="KW-1185">Reference proteome</keyword>
<evidence type="ECO:0000313" key="3">
    <source>
        <dbReference type="Proteomes" id="UP000077071"/>
    </source>
</evidence>
<gene>
    <name evidence="2" type="ORF">A6122_2001</name>
</gene>
<keyword evidence="1" id="KW-0472">Membrane</keyword>
<dbReference type="PATRIC" id="fig|33888.3.peg.2211"/>
<feature type="transmembrane region" description="Helical" evidence="1">
    <location>
        <begin position="249"/>
        <end position="268"/>
    </location>
</feature>
<keyword evidence="1" id="KW-1133">Transmembrane helix</keyword>
<proteinExistence type="predicted"/>
<accession>A0A160KTJ6</accession>
<dbReference type="KEGG" id="rtn:A6122_2001"/>
<dbReference type="RefSeq" id="WP_068254597.1">
    <property type="nucleotide sequence ID" value="NZ_CP015515.1"/>
</dbReference>
<dbReference type="STRING" id="33888.A6122_2001"/>
<organism evidence="2 3">
    <name type="scientific">Rathayibacter tritici</name>
    <dbReference type="NCBI Taxonomy" id="33888"/>
    <lineage>
        <taxon>Bacteria</taxon>
        <taxon>Bacillati</taxon>
        <taxon>Actinomycetota</taxon>
        <taxon>Actinomycetes</taxon>
        <taxon>Micrococcales</taxon>
        <taxon>Microbacteriaceae</taxon>
        <taxon>Rathayibacter</taxon>
    </lineage>
</organism>
<name>A0A160KTJ6_9MICO</name>
<protein>
    <submittedName>
        <fullName evidence="2">Uncharacterized protein</fullName>
    </submittedName>
</protein>
<dbReference type="AlphaFoldDB" id="A0A160KTJ6"/>
<evidence type="ECO:0000256" key="1">
    <source>
        <dbReference type="SAM" id="Phobius"/>
    </source>
</evidence>
<reference evidence="2 3" key="1">
    <citation type="submission" date="2016-05" db="EMBL/GenBank/DDBJ databases">
        <title>Complete genome sequence of Rathayibacter tritici NCPPB 1953.</title>
        <authorList>
            <person name="Park J."/>
            <person name="Lee H.-H."/>
            <person name="Lee S.-W."/>
            <person name="Seo Y.-S."/>
        </authorList>
    </citation>
    <scope>NUCLEOTIDE SEQUENCE [LARGE SCALE GENOMIC DNA]</scope>
    <source>
        <strain evidence="2 3">NCPPB 1953</strain>
    </source>
</reference>